<proteinExistence type="predicted"/>
<gene>
    <name evidence="1" type="ORF">SPHINGO8BC_140082</name>
</gene>
<name>A0A653Z8J1_SPHMU</name>
<sequence length="47" mass="5150">MCSSNHFCLLATDTGLVSAVTMREAMVELYISTMRGKSCCVASRNFN</sequence>
<reference evidence="1 2" key="1">
    <citation type="submission" date="2019-10" db="EMBL/GenBank/DDBJ databases">
        <authorList>
            <person name="Karimi E."/>
        </authorList>
    </citation>
    <scope>NUCLEOTIDE SEQUENCE [LARGE SCALE GENOMIC DNA]</scope>
    <source>
        <strain evidence="1">Sphingobacterium sp. 8BC</strain>
    </source>
</reference>
<dbReference type="Proteomes" id="UP000432350">
    <property type="component" value="Unassembled WGS sequence"/>
</dbReference>
<evidence type="ECO:0000313" key="1">
    <source>
        <dbReference type="EMBL" id="VXC51351.1"/>
    </source>
</evidence>
<organism evidence="1 2">
    <name type="scientific">Sphingobacterium multivorum</name>
    <dbReference type="NCBI Taxonomy" id="28454"/>
    <lineage>
        <taxon>Bacteria</taxon>
        <taxon>Pseudomonadati</taxon>
        <taxon>Bacteroidota</taxon>
        <taxon>Sphingobacteriia</taxon>
        <taxon>Sphingobacteriales</taxon>
        <taxon>Sphingobacteriaceae</taxon>
        <taxon>Sphingobacterium</taxon>
    </lineage>
</organism>
<accession>A0A653Z8J1</accession>
<dbReference type="EMBL" id="CABWMV010000006">
    <property type="protein sequence ID" value="VXC51351.1"/>
    <property type="molecule type" value="Genomic_DNA"/>
</dbReference>
<dbReference type="AlphaFoldDB" id="A0A653Z8J1"/>
<evidence type="ECO:0000313" key="2">
    <source>
        <dbReference type="Proteomes" id="UP000432350"/>
    </source>
</evidence>
<protein>
    <submittedName>
        <fullName evidence="1">Uncharacterized protein</fullName>
    </submittedName>
</protein>